<keyword evidence="10" id="KW-1133">Transmembrane helix</keyword>
<evidence type="ECO:0000256" key="2">
    <source>
        <dbReference type="ARBA" id="ARBA00004771"/>
    </source>
</evidence>
<evidence type="ECO:0000256" key="13">
    <source>
        <dbReference type="ARBA" id="ARBA00023315"/>
    </source>
</evidence>
<evidence type="ECO:0000313" key="15">
    <source>
        <dbReference type="EMBL" id="CAD9679545.1"/>
    </source>
</evidence>
<keyword evidence="9 14" id="KW-0256">Endoplasmic reticulum</keyword>
<keyword evidence="11" id="KW-0443">Lipid metabolism</keyword>
<dbReference type="Pfam" id="PF03982">
    <property type="entry name" value="DAGAT"/>
    <property type="match status" value="1"/>
</dbReference>
<evidence type="ECO:0000256" key="14">
    <source>
        <dbReference type="RuleBase" id="RU367023"/>
    </source>
</evidence>
<evidence type="ECO:0000256" key="8">
    <source>
        <dbReference type="ARBA" id="ARBA00022798"/>
    </source>
</evidence>
<dbReference type="PANTHER" id="PTHR12317:SF0">
    <property type="entry name" value="ACYLTRANSFERASE"/>
    <property type="match status" value="1"/>
</dbReference>
<dbReference type="PANTHER" id="PTHR12317">
    <property type="entry name" value="DIACYLGLYCEROL O-ACYLTRANSFERASE"/>
    <property type="match status" value="1"/>
</dbReference>
<evidence type="ECO:0000256" key="3">
    <source>
        <dbReference type="ARBA" id="ARBA00005189"/>
    </source>
</evidence>
<keyword evidence="13" id="KW-0012">Acyltransferase</keyword>
<dbReference type="GO" id="GO:0019432">
    <property type="term" value="P:triglyceride biosynthetic process"/>
    <property type="evidence" value="ECO:0007669"/>
    <property type="project" value="TreeGrafter"/>
</dbReference>
<comment type="pathway">
    <text evidence="3">Lipid metabolism.</text>
</comment>
<evidence type="ECO:0000256" key="6">
    <source>
        <dbReference type="ARBA" id="ARBA00022679"/>
    </source>
</evidence>
<dbReference type="AlphaFoldDB" id="A0A7S2RSM6"/>
<dbReference type="SUPFAM" id="SSF69593">
    <property type="entry name" value="Glycerol-3-phosphate (1)-acyltransferase"/>
    <property type="match status" value="1"/>
</dbReference>
<keyword evidence="12" id="KW-0472">Membrane</keyword>
<evidence type="ECO:0000256" key="9">
    <source>
        <dbReference type="ARBA" id="ARBA00022824"/>
    </source>
</evidence>
<protein>
    <recommendedName>
        <fullName evidence="14">Acyltransferase</fullName>
        <ecNumber evidence="14">2.3.1.-</ecNumber>
    </recommendedName>
</protein>
<dbReference type="GO" id="GO:0006071">
    <property type="term" value="P:glycerol metabolic process"/>
    <property type="evidence" value="ECO:0007669"/>
    <property type="project" value="UniProtKB-KW"/>
</dbReference>
<sequence length="335" mass="38047">MKLRKLRILTLLLRTRQGWRLVKCVCAAIGVFLLSGKVSAKRPLGRFLASWLGVMSMFYGPLGGDARPNWDRYDEVYADWFEGLVKYIHSYFPTKLELQGDLKKGQNYIFASHPHGAMGIHGGYLHGVKHKEMEEAVPRSKRRLLAASVHFVLPIYRDFAMTWGAVDASYSTAKECLQHGLSIELMPGGEREMLMARYGKDSIFVGHLGFCRLALKCGVPIVPCYCFGETSTYHTSSLLLSWRQRISRTFRIAMPLVYGDDSFFLGPIKTPLTIVVGDPIPVEQNHNPSHQEVVDLHAKYLSALTNLFEKNKKRFGYNHELDILHEDVVKTRSKL</sequence>
<keyword evidence="7" id="KW-0812">Transmembrane</keyword>
<organism evidence="15">
    <name type="scientific">Mucochytrium quahogii</name>
    <dbReference type="NCBI Taxonomy" id="96639"/>
    <lineage>
        <taxon>Eukaryota</taxon>
        <taxon>Sar</taxon>
        <taxon>Stramenopiles</taxon>
        <taxon>Bigyra</taxon>
        <taxon>Labyrinthulomycetes</taxon>
        <taxon>Thraustochytrida</taxon>
        <taxon>Thraustochytriidae</taxon>
        <taxon>Mucochytrium</taxon>
    </lineage>
</organism>
<reference evidence="15" key="1">
    <citation type="submission" date="2021-01" db="EMBL/GenBank/DDBJ databases">
        <authorList>
            <person name="Corre E."/>
            <person name="Pelletier E."/>
            <person name="Niang G."/>
            <person name="Scheremetjew M."/>
            <person name="Finn R."/>
            <person name="Kale V."/>
            <person name="Holt S."/>
            <person name="Cochrane G."/>
            <person name="Meng A."/>
            <person name="Brown T."/>
            <person name="Cohen L."/>
        </authorList>
    </citation>
    <scope>NUCLEOTIDE SEQUENCE</scope>
    <source>
        <strain evidence="15">NY070348D</strain>
    </source>
</reference>
<dbReference type="GO" id="GO:0004144">
    <property type="term" value="F:diacylglycerol O-acyltransferase activity"/>
    <property type="evidence" value="ECO:0007669"/>
    <property type="project" value="TreeGrafter"/>
</dbReference>
<proteinExistence type="inferred from homology"/>
<evidence type="ECO:0000256" key="11">
    <source>
        <dbReference type="ARBA" id="ARBA00023098"/>
    </source>
</evidence>
<evidence type="ECO:0000256" key="4">
    <source>
        <dbReference type="ARBA" id="ARBA00005420"/>
    </source>
</evidence>
<comment type="pathway">
    <text evidence="2">Glycerolipid metabolism; triacylglycerol biosynthesis.</text>
</comment>
<evidence type="ECO:0000256" key="1">
    <source>
        <dbReference type="ARBA" id="ARBA00004477"/>
    </source>
</evidence>
<comment type="similarity">
    <text evidence="4 14">Belongs to the diacylglycerol acyltransferase family.</text>
</comment>
<keyword evidence="8" id="KW-0319">Glycerol metabolism</keyword>
<dbReference type="EMBL" id="HBHK01010544">
    <property type="protein sequence ID" value="CAD9679545.1"/>
    <property type="molecule type" value="Transcribed_RNA"/>
</dbReference>
<gene>
    <name evidence="15" type="ORF">QSP1433_LOCUS6591</name>
</gene>
<keyword evidence="5" id="KW-0444">Lipid biosynthesis</keyword>
<accession>A0A7S2RSM6</accession>
<comment type="subcellular location">
    <subcellularLocation>
        <location evidence="1 14">Endoplasmic reticulum membrane</location>
        <topology evidence="1 14">Multi-pass membrane protein</topology>
    </subcellularLocation>
</comment>
<dbReference type="EC" id="2.3.1.-" evidence="14"/>
<keyword evidence="6 14" id="KW-0808">Transferase</keyword>
<name>A0A7S2RSM6_9STRA</name>
<evidence type="ECO:0000256" key="12">
    <source>
        <dbReference type="ARBA" id="ARBA00023136"/>
    </source>
</evidence>
<dbReference type="CDD" id="cd07987">
    <property type="entry name" value="LPLAT_MGAT-like"/>
    <property type="match status" value="1"/>
</dbReference>
<evidence type="ECO:0000256" key="7">
    <source>
        <dbReference type="ARBA" id="ARBA00022692"/>
    </source>
</evidence>
<evidence type="ECO:0000256" key="5">
    <source>
        <dbReference type="ARBA" id="ARBA00022516"/>
    </source>
</evidence>
<evidence type="ECO:0000256" key="10">
    <source>
        <dbReference type="ARBA" id="ARBA00022989"/>
    </source>
</evidence>
<dbReference type="InterPro" id="IPR007130">
    <property type="entry name" value="DAGAT"/>
</dbReference>
<dbReference type="GO" id="GO:0005789">
    <property type="term" value="C:endoplasmic reticulum membrane"/>
    <property type="evidence" value="ECO:0007669"/>
    <property type="project" value="UniProtKB-SubCell"/>
</dbReference>